<reference evidence="1 2" key="1">
    <citation type="journal article" date="2022" name="DNA Res.">
        <title>Chromosomal-level genome assembly of the orchid tree Bauhinia variegata (Leguminosae; Cercidoideae) supports the allotetraploid origin hypothesis of Bauhinia.</title>
        <authorList>
            <person name="Zhong Y."/>
            <person name="Chen Y."/>
            <person name="Zheng D."/>
            <person name="Pang J."/>
            <person name="Liu Y."/>
            <person name="Luo S."/>
            <person name="Meng S."/>
            <person name="Qian L."/>
            <person name="Wei D."/>
            <person name="Dai S."/>
            <person name="Zhou R."/>
        </authorList>
    </citation>
    <scope>NUCLEOTIDE SEQUENCE [LARGE SCALE GENOMIC DNA]</scope>
    <source>
        <strain evidence="1">BV-YZ2020</strain>
    </source>
</reference>
<accession>A0ACB9L9X0</accession>
<proteinExistence type="predicted"/>
<sequence>MKEGGCGRKQGAAAPCAACKLLRRRCAQDCVFAPYFPADEPQKFANVHKVFGASNVNKMLQEIPEHQRGDAVSSMVYEANARVRDPVYGCVGAISSLQQQIDVLQTQLALAQAEVVHLRVRQTTCLTNHGPSPTNSGSPSSKLMDSQPKHVFDMDMDMVEHASFGDSMWC</sequence>
<gene>
    <name evidence="1" type="ORF">L6164_029634</name>
</gene>
<evidence type="ECO:0000313" key="1">
    <source>
        <dbReference type="EMBL" id="KAI4306348.1"/>
    </source>
</evidence>
<comment type="caution">
    <text evidence="1">The sequence shown here is derived from an EMBL/GenBank/DDBJ whole genome shotgun (WGS) entry which is preliminary data.</text>
</comment>
<evidence type="ECO:0000313" key="2">
    <source>
        <dbReference type="Proteomes" id="UP000828941"/>
    </source>
</evidence>
<protein>
    <submittedName>
        <fullName evidence="1">Uncharacterized protein</fullName>
    </submittedName>
</protein>
<name>A0ACB9L9X0_BAUVA</name>
<keyword evidence="2" id="KW-1185">Reference proteome</keyword>
<dbReference type="Proteomes" id="UP000828941">
    <property type="component" value="Chromosome 12"/>
</dbReference>
<organism evidence="1 2">
    <name type="scientific">Bauhinia variegata</name>
    <name type="common">Purple orchid tree</name>
    <name type="synonym">Phanera variegata</name>
    <dbReference type="NCBI Taxonomy" id="167791"/>
    <lineage>
        <taxon>Eukaryota</taxon>
        <taxon>Viridiplantae</taxon>
        <taxon>Streptophyta</taxon>
        <taxon>Embryophyta</taxon>
        <taxon>Tracheophyta</taxon>
        <taxon>Spermatophyta</taxon>
        <taxon>Magnoliopsida</taxon>
        <taxon>eudicotyledons</taxon>
        <taxon>Gunneridae</taxon>
        <taxon>Pentapetalae</taxon>
        <taxon>rosids</taxon>
        <taxon>fabids</taxon>
        <taxon>Fabales</taxon>
        <taxon>Fabaceae</taxon>
        <taxon>Cercidoideae</taxon>
        <taxon>Cercideae</taxon>
        <taxon>Bauhiniinae</taxon>
        <taxon>Bauhinia</taxon>
    </lineage>
</organism>
<dbReference type="EMBL" id="CM039437">
    <property type="protein sequence ID" value="KAI4306348.1"/>
    <property type="molecule type" value="Genomic_DNA"/>
</dbReference>